<dbReference type="Gene3D" id="2.40.70.10">
    <property type="entry name" value="Acid Proteases"/>
    <property type="match status" value="1"/>
</dbReference>
<proteinExistence type="predicted"/>
<gene>
    <name evidence="1" type="ORF">MP_TR22251_c9_g1_i1_g.63211</name>
</gene>
<dbReference type="InterPro" id="IPR021109">
    <property type="entry name" value="Peptidase_aspartic_dom_sf"/>
</dbReference>
<evidence type="ECO:0000313" key="1">
    <source>
        <dbReference type="EMBL" id="JAU84563.1"/>
    </source>
</evidence>
<organism evidence="1">
    <name type="scientific">Noccaea caerulescens</name>
    <name type="common">Alpine penny-cress</name>
    <name type="synonym">Thlaspi caerulescens</name>
    <dbReference type="NCBI Taxonomy" id="107243"/>
    <lineage>
        <taxon>Eukaryota</taxon>
        <taxon>Viridiplantae</taxon>
        <taxon>Streptophyta</taxon>
        <taxon>Embryophyta</taxon>
        <taxon>Tracheophyta</taxon>
        <taxon>Spermatophyta</taxon>
        <taxon>Magnoliopsida</taxon>
        <taxon>eudicotyledons</taxon>
        <taxon>Gunneridae</taxon>
        <taxon>Pentapetalae</taxon>
        <taxon>rosids</taxon>
        <taxon>malvids</taxon>
        <taxon>Brassicales</taxon>
        <taxon>Brassicaceae</taxon>
        <taxon>Coluteocarpeae</taxon>
        <taxon>Noccaea</taxon>
    </lineage>
</organism>
<name>A0A1J3IW25_NOCCA</name>
<dbReference type="SUPFAM" id="SSF50630">
    <property type="entry name" value="Acid proteases"/>
    <property type="match status" value="1"/>
</dbReference>
<reference evidence="1" key="1">
    <citation type="submission" date="2016-07" db="EMBL/GenBank/DDBJ databases">
        <title>De novo transcriptome assembly of four accessions of the metal hyperaccumulator plant Noccaea caerulescens.</title>
        <authorList>
            <person name="Blande D."/>
            <person name="Halimaa P."/>
            <person name="Tervahauta A.I."/>
            <person name="Aarts M.G."/>
            <person name="Karenlampi S.O."/>
        </authorList>
    </citation>
    <scope>NUCLEOTIDE SEQUENCE</scope>
</reference>
<sequence>MLIDTGSTHNFLDPSMAKKLGCVMLPSGNSRVLVADGNKLKVEARVAQFQWDFQGTSFTDDFMVIPLNSCDVVLGV</sequence>
<accession>A0A1J3IW25</accession>
<dbReference type="CDD" id="cd00303">
    <property type="entry name" value="retropepsin_like"/>
    <property type="match status" value="1"/>
</dbReference>
<dbReference type="Pfam" id="PF13650">
    <property type="entry name" value="Asp_protease_2"/>
    <property type="match status" value="1"/>
</dbReference>
<protein>
    <submittedName>
        <fullName evidence="1">Uncharacterized protein</fullName>
    </submittedName>
</protein>
<dbReference type="AlphaFoldDB" id="A0A1J3IW25"/>
<dbReference type="EMBL" id="GEVM01021375">
    <property type="protein sequence ID" value="JAU84563.1"/>
    <property type="molecule type" value="Transcribed_RNA"/>
</dbReference>